<feature type="transmembrane region" description="Helical" evidence="1">
    <location>
        <begin position="133"/>
        <end position="153"/>
    </location>
</feature>
<feature type="transmembrane region" description="Helical" evidence="1">
    <location>
        <begin position="282"/>
        <end position="303"/>
    </location>
</feature>
<feature type="transmembrane region" description="Helical" evidence="1">
    <location>
        <begin position="108"/>
        <end position="127"/>
    </location>
</feature>
<feature type="transmembrane region" description="Helical" evidence="1">
    <location>
        <begin position="441"/>
        <end position="464"/>
    </location>
</feature>
<name>A0ABR2IZT7_9EUKA</name>
<feature type="transmembrane region" description="Helical" evidence="1">
    <location>
        <begin position="85"/>
        <end position="103"/>
    </location>
</feature>
<dbReference type="Proteomes" id="UP001470230">
    <property type="component" value="Unassembled WGS sequence"/>
</dbReference>
<feature type="transmembrane region" description="Helical" evidence="1">
    <location>
        <begin position="394"/>
        <end position="421"/>
    </location>
</feature>
<reference evidence="2 3" key="1">
    <citation type="submission" date="2024-04" db="EMBL/GenBank/DDBJ databases">
        <title>Tritrichomonas musculus Genome.</title>
        <authorList>
            <person name="Alves-Ferreira E."/>
            <person name="Grigg M."/>
            <person name="Lorenzi H."/>
            <person name="Galac M."/>
        </authorList>
    </citation>
    <scope>NUCLEOTIDE SEQUENCE [LARGE SCALE GENOMIC DNA]</scope>
    <source>
        <strain evidence="2 3">EAF2021</strain>
    </source>
</reference>
<accession>A0ABR2IZT7</accession>
<sequence>MGCCNGHFIKLFLKQFLDIGKSTGSLFDEIIGLFRTFQKLTAPKKITTKFSRECLSILRWATDIFYIITNSIRTDPLSDFELFQIYTYVLPLTILTFISVIIAPDMPIIYYFVYGCFIMLGAGFGMIGINKSGAIGCCVTAAILIIISIINKVKGVNVFRFFKCSKKCCKETNSDGEEDGSIKYNLLIHAVFMACLVFSATIYPIVAPRNKVQLIMICVIIIICVFMFCLYGITNGFLPQLMKKVVLKSVSFIIGLFPLLIIPSTERFFMIIQSNYEGQWTIIASYAAIALLLPISITLLMIIKGTQDISEKYIGGGYCYIEFVDIIRQVSYAICASYDILWGCAGLEAAWIILIIIVRPYTNKSEYSLTIGNSVVLLITNGSLIYSSYVPTKLFGYTVTIIFIVIACIPAILSIYLFFALDFSVNEDEFDEYEYENSVNTLSFFALTVTPLAWGFYGLVLPILDNKVDLEYDI</sequence>
<organism evidence="2 3">
    <name type="scientific">Tritrichomonas musculus</name>
    <dbReference type="NCBI Taxonomy" id="1915356"/>
    <lineage>
        <taxon>Eukaryota</taxon>
        <taxon>Metamonada</taxon>
        <taxon>Parabasalia</taxon>
        <taxon>Tritrichomonadida</taxon>
        <taxon>Tritrichomonadidae</taxon>
        <taxon>Tritrichomonas</taxon>
    </lineage>
</organism>
<feature type="transmembrane region" description="Helical" evidence="1">
    <location>
        <begin position="367"/>
        <end position="387"/>
    </location>
</feature>
<evidence type="ECO:0000256" key="1">
    <source>
        <dbReference type="SAM" id="Phobius"/>
    </source>
</evidence>
<keyword evidence="1" id="KW-0472">Membrane</keyword>
<feature type="transmembrane region" description="Helical" evidence="1">
    <location>
        <begin position="340"/>
        <end position="361"/>
    </location>
</feature>
<feature type="transmembrane region" description="Helical" evidence="1">
    <location>
        <begin position="245"/>
        <end position="262"/>
    </location>
</feature>
<proteinExistence type="predicted"/>
<evidence type="ECO:0000313" key="2">
    <source>
        <dbReference type="EMBL" id="KAK8870821.1"/>
    </source>
</evidence>
<evidence type="ECO:0000313" key="3">
    <source>
        <dbReference type="Proteomes" id="UP001470230"/>
    </source>
</evidence>
<keyword evidence="3" id="KW-1185">Reference proteome</keyword>
<feature type="transmembrane region" description="Helical" evidence="1">
    <location>
        <begin position="212"/>
        <end position="233"/>
    </location>
</feature>
<keyword evidence="1" id="KW-1133">Transmembrane helix</keyword>
<feature type="transmembrane region" description="Helical" evidence="1">
    <location>
        <begin position="186"/>
        <end position="206"/>
    </location>
</feature>
<gene>
    <name evidence="2" type="ORF">M9Y10_008719</name>
</gene>
<comment type="caution">
    <text evidence="2">The sequence shown here is derived from an EMBL/GenBank/DDBJ whole genome shotgun (WGS) entry which is preliminary data.</text>
</comment>
<keyword evidence="1" id="KW-0812">Transmembrane</keyword>
<protein>
    <submittedName>
        <fullName evidence="2">Uncharacterized protein</fullName>
    </submittedName>
</protein>
<dbReference type="EMBL" id="JAPFFF010000014">
    <property type="protein sequence ID" value="KAK8870821.1"/>
    <property type="molecule type" value="Genomic_DNA"/>
</dbReference>